<dbReference type="Gene3D" id="3.10.180.10">
    <property type="entry name" value="2,3-Dihydroxybiphenyl 1,2-Dioxygenase, domain 1"/>
    <property type="match status" value="1"/>
</dbReference>
<organism evidence="2 3">
    <name type="scientific">Microlunatus flavus</name>
    <dbReference type="NCBI Taxonomy" id="1036181"/>
    <lineage>
        <taxon>Bacteria</taxon>
        <taxon>Bacillati</taxon>
        <taxon>Actinomycetota</taxon>
        <taxon>Actinomycetes</taxon>
        <taxon>Propionibacteriales</taxon>
        <taxon>Propionibacteriaceae</taxon>
        <taxon>Microlunatus</taxon>
    </lineage>
</organism>
<dbReference type="AlphaFoldDB" id="A0A1H8ZEC4"/>
<feature type="domain" description="VOC" evidence="1">
    <location>
        <begin position="5"/>
        <end position="121"/>
    </location>
</feature>
<keyword evidence="2" id="KW-0560">Oxidoreductase</keyword>
<dbReference type="GO" id="GO:0051213">
    <property type="term" value="F:dioxygenase activity"/>
    <property type="evidence" value="ECO:0007669"/>
    <property type="project" value="UniProtKB-KW"/>
</dbReference>
<keyword evidence="2" id="KW-0223">Dioxygenase</keyword>
<gene>
    <name evidence="2" type="ORF">SAMN05421756_101210</name>
</gene>
<dbReference type="SUPFAM" id="SSF54593">
    <property type="entry name" value="Glyoxalase/Bleomycin resistance protein/Dihydroxybiphenyl dioxygenase"/>
    <property type="match status" value="1"/>
</dbReference>
<keyword evidence="3" id="KW-1185">Reference proteome</keyword>
<name>A0A1H8ZEC4_9ACTN</name>
<proteinExistence type="predicted"/>
<evidence type="ECO:0000313" key="3">
    <source>
        <dbReference type="Proteomes" id="UP000198504"/>
    </source>
</evidence>
<dbReference type="EMBL" id="FOFA01000001">
    <property type="protein sequence ID" value="SEP62711.1"/>
    <property type="molecule type" value="Genomic_DNA"/>
</dbReference>
<dbReference type="OrthoDB" id="9804907at2"/>
<reference evidence="3" key="1">
    <citation type="submission" date="2016-10" db="EMBL/GenBank/DDBJ databases">
        <authorList>
            <person name="Varghese N."/>
            <person name="Submissions S."/>
        </authorList>
    </citation>
    <scope>NUCLEOTIDE SEQUENCE [LARGE SCALE GENOMIC DNA]</scope>
    <source>
        <strain evidence="3">CGMCC 4.6856</strain>
    </source>
</reference>
<protein>
    <submittedName>
        <fullName evidence="2">Glyoxalase/Bleomycin resistance protein/Dioxygenase superfamily protein</fullName>
    </submittedName>
</protein>
<dbReference type="InterPro" id="IPR029068">
    <property type="entry name" value="Glyas_Bleomycin-R_OHBP_Dase"/>
</dbReference>
<dbReference type="STRING" id="1036181.SAMN05421756_101210"/>
<evidence type="ECO:0000259" key="1">
    <source>
        <dbReference type="PROSITE" id="PS51819"/>
    </source>
</evidence>
<dbReference type="Proteomes" id="UP000198504">
    <property type="component" value="Unassembled WGS sequence"/>
</dbReference>
<evidence type="ECO:0000313" key="2">
    <source>
        <dbReference type="EMBL" id="SEP62711.1"/>
    </source>
</evidence>
<sequence length="121" mass="13139">MLAGSPAFHGFSVDDIPAARAFYADVLGLEVSEENGMLWLHLAQGTRTLVYPKRDHAPATYTVLNFPVPDVEAAVDALVERGVAFEHYPGIDDPKGIQRAWGPTIAWFTDPAGNVCSVIEE</sequence>
<dbReference type="InterPro" id="IPR037523">
    <property type="entry name" value="VOC_core"/>
</dbReference>
<dbReference type="Pfam" id="PF00903">
    <property type="entry name" value="Glyoxalase"/>
    <property type="match status" value="1"/>
</dbReference>
<accession>A0A1H8ZEC4</accession>
<dbReference type="PROSITE" id="PS51819">
    <property type="entry name" value="VOC"/>
    <property type="match status" value="1"/>
</dbReference>
<dbReference type="InterPro" id="IPR004360">
    <property type="entry name" value="Glyas_Fos-R_dOase_dom"/>
</dbReference>